<evidence type="ECO:0000256" key="3">
    <source>
        <dbReference type="ARBA" id="ARBA00022448"/>
    </source>
</evidence>
<comment type="function">
    <text evidence="8">Uptake of L-lactate across the membrane. Can also transport D-lactate and glycolate.</text>
</comment>
<dbReference type="PANTHER" id="PTHR30003:SF0">
    <property type="entry name" value="GLYCOLATE PERMEASE GLCA-RELATED"/>
    <property type="match status" value="1"/>
</dbReference>
<feature type="transmembrane region" description="Helical" evidence="8">
    <location>
        <begin position="70"/>
        <end position="91"/>
    </location>
</feature>
<sequence length="548" mass="57152">MYQQNFNPTGSLWLSALLAALPLLAVLVLLGVFKWKAHWAGISGLVVGFLIAVLPFAYGMPIAQALDSAVYGAARAVLLILWITFNAIWIYKMTERSGHFAVLRRAFQGISDDKRITAIVIAFSFGALIEALAGGGSPIAICAVMLIALGFEPMRAAVIALIANTAPVAFGGMGNPITILGSVTELPPEPFGAMAGRQTAFIALLVPFILIYVADGRRGLRQAWPAALVAGISFGATQILMSQVNYLLTDIAAALVSAIVLVAFGKIWKPAETVGFTPSPTPIAGGSVDDPAFVRVHGRPGGDTTGDKLTAFAPYAIIIALFSIAQIPAIKTFLAGFTVKPAWPGLDLVNPAGKAVPVVYELPWAAHPGTLLFVSGLLTLLVLRISPASALATYGATIRQFGWAIVTILSVFALAFVMQFSGQIQTLGLFLAGAGAFFAFLSPVVGWFGVAITGTDAGANALFAKLQTTAAGQLNIPPELFGAANSAGGVMGKMISPQNLAIGTAAVGLVGEEGNLFRRVIGWSAVLLLILCVLVFLQSTPVLGWLVP</sequence>
<dbReference type="PANTHER" id="PTHR30003">
    <property type="entry name" value="L-LACTATE PERMEASE"/>
    <property type="match status" value="1"/>
</dbReference>
<comment type="similarity">
    <text evidence="2 8">Belongs to the lactate permease family.</text>
</comment>
<accession>A0ABW4FYT0</accession>
<keyword evidence="3 8" id="KW-0813">Transport</keyword>
<feature type="transmembrane region" description="Helical" evidence="8">
    <location>
        <begin position="246"/>
        <end position="264"/>
    </location>
</feature>
<keyword evidence="5 8" id="KW-0812">Transmembrane</keyword>
<dbReference type="Proteomes" id="UP001597097">
    <property type="component" value="Unassembled WGS sequence"/>
</dbReference>
<feature type="transmembrane region" description="Helical" evidence="8">
    <location>
        <begin position="371"/>
        <end position="394"/>
    </location>
</feature>
<dbReference type="RefSeq" id="WP_219537855.1">
    <property type="nucleotide sequence ID" value="NZ_JAHKRM010000041.1"/>
</dbReference>
<keyword evidence="7 8" id="KW-0472">Membrane</keyword>
<feature type="transmembrane region" description="Helical" evidence="8">
    <location>
        <begin position="525"/>
        <end position="547"/>
    </location>
</feature>
<dbReference type="NCBIfam" id="TIGR00795">
    <property type="entry name" value="lctP"/>
    <property type="match status" value="1"/>
</dbReference>
<evidence type="ECO:0000256" key="7">
    <source>
        <dbReference type="ARBA" id="ARBA00023136"/>
    </source>
</evidence>
<dbReference type="Pfam" id="PF02652">
    <property type="entry name" value="Lactate_perm"/>
    <property type="match status" value="1"/>
</dbReference>
<name>A0ABW4FYT0_9ACTN</name>
<evidence type="ECO:0000256" key="2">
    <source>
        <dbReference type="ARBA" id="ARBA00010100"/>
    </source>
</evidence>
<feature type="transmembrane region" description="Helical" evidence="8">
    <location>
        <begin position="223"/>
        <end position="240"/>
    </location>
</feature>
<feature type="transmembrane region" description="Helical" evidence="8">
    <location>
        <begin position="401"/>
        <end position="421"/>
    </location>
</feature>
<comment type="caution">
    <text evidence="9">The sequence shown here is derived from an EMBL/GenBank/DDBJ whole genome shotgun (WGS) entry which is preliminary data.</text>
</comment>
<keyword evidence="6 8" id="KW-1133">Transmembrane helix</keyword>
<dbReference type="InterPro" id="IPR003804">
    <property type="entry name" value="Lactate_perm"/>
</dbReference>
<dbReference type="EMBL" id="JBHUCM010000002">
    <property type="protein sequence ID" value="MFD1535598.1"/>
    <property type="molecule type" value="Genomic_DNA"/>
</dbReference>
<keyword evidence="4 8" id="KW-1003">Cell membrane</keyword>
<feature type="transmembrane region" description="Helical" evidence="8">
    <location>
        <begin position="39"/>
        <end position="58"/>
    </location>
</feature>
<comment type="subcellular location">
    <subcellularLocation>
        <location evidence="1 8">Cell membrane</location>
        <topology evidence="1 8">Multi-pass membrane protein</topology>
    </subcellularLocation>
</comment>
<feature type="transmembrane region" description="Helical" evidence="8">
    <location>
        <begin position="12"/>
        <end position="33"/>
    </location>
</feature>
<evidence type="ECO:0000256" key="6">
    <source>
        <dbReference type="ARBA" id="ARBA00022989"/>
    </source>
</evidence>
<proteinExistence type="inferred from homology"/>
<feature type="transmembrane region" description="Helical" evidence="8">
    <location>
        <begin position="116"/>
        <end position="149"/>
    </location>
</feature>
<keyword evidence="10" id="KW-1185">Reference proteome</keyword>
<feature type="transmembrane region" description="Helical" evidence="8">
    <location>
        <begin position="156"/>
        <end position="174"/>
    </location>
</feature>
<evidence type="ECO:0000256" key="8">
    <source>
        <dbReference type="RuleBase" id="RU365092"/>
    </source>
</evidence>
<feature type="transmembrane region" description="Helical" evidence="8">
    <location>
        <begin position="309"/>
        <end position="330"/>
    </location>
</feature>
<evidence type="ECO:0000313" key="10">
    <source>
        <dbReference type="Proteomes" id="UP001597097"/>
    </source>
</evidence>
<evidence type="ECO:0000256" key="5">
    <source>
        <dbReference type="ARBA" id="ARBA00022692"/>
    </source>
</evidence>
<reference evidence="10" key="1">
    <citation type="journal article" date="2019" name="Int. J. Syst. Evol. Microbiol.">
        <title>The Global Catalogue of Microorganisms (GCM) 10K type strain sequencing project: providing services to taxonomists for standard genome sequencing and annotation.</title>
        <authorList>
            <consortium name="The Broad Institute Genomics Platform"/>
            <consortium name="The Broad Institute Genome Sequencing Center for Infectious Disease"/>
            <person name="Wu L."/>
            <person name="Ma J."/>
        </authorList>
    </citation>
    <scope>NUCLEOTIDE SEQUENCE [LARGE SCALE GENOMIC DNA]</scope>
    <source>
        <strain evidence="10">CGMCC 1.15399</strain>
    </source>
</reference>
<feature type="transmembrane region" description="Helical" evidence="8">
    <location>
        <begin position="194"/>
        <end position="214"/>
    </location>
</feature>
<evidence type="ECO:0000256" key="4">
    <source>
        <dbReference type="ARBA" id="ARBA00022475"/>
    </source>
</evidence>
<organism evidence="9 10">
    <name type="scientific">Nonomuraea guangzhouensis</name>
    <dbReference type="NCBI Taxonomy" id="1291555"/>
    <lineage>
        <taxon>Bacteria</taxon>
        <taxon>Bacillati</taxon>
        <taxon>Actinomycetota</taxon>
        <taxon>Actinomycetes</taxon>
        <taxon>Streptosporangiales</taxon>
        <taxon>Streptosporangiaceae</taxon>
        <taxon>Nonomuraea</taxon>
    </lineage>
</organism>
<evidence type="ECO:0000256" key="1">
    <source>
        <dbReference type="ARBA" id="ARBA00004651"/>
    </source>
</evidence>
<evidence type="ECO:0000313" key="9">
    <source>
        <dbReference type="EMBL" id="MFD1535598.1"/>
    </source>
</evidence>
<protein>
    <recommendedName>
        <fullName evidence="8">L-lactate permease</fullName>
    </recommendedName>
</protein>
<feature type="transmembrane region" description="Helical" evidence="8">
    <location>
        <begin position="427"/>
        <end position="450"/>
    </location>
</feature>
<gene>
    <name evidence="9" type="ORF">ACFSJ0_01050</name>
</gene>